<comment type="caution">
    <text evidence="1">The sequence shown here is derived from an EMBL/GenBank/DDBJ whole genome shotgun (WGS) entry which is preliminary data.</text>
</comment>
<proteinExistence type="predicted"/>
<dbReference type="AlphaFoldDB" id="A0A644Y7K6"/>
<accession>A0A644Y7K6</accession>
<organism evidence="1">
    <name type="scientific">bioreactor metagenome</name>
    <dbReference type="NCBI Taxonomy" id="1076179"/>
    <lineage>
        <taxon>unclassified sequences</taxon>
        <taxon>metagenomes</taxon>
        <taxon>ecological metagenomes</taxon>
    </lineage>
</organism>
<name>A0A644Y7K6_9ZZZZ</name>
<dbReference type="EMBL" id="VSSQ01003832">
    <property type="protein sequence ID" value="MPM22553.1"/>
    <property type="molecule type" value="Genomic_DNA"/>
</dbReference>
<dbReference type="Pfam" id="PF09693">
    <property type="entry name" value="Phage_XkdX"/>
    <property type="match status" value="1"/>
</dbReference>
<sequence length="47" mass="5389">MTTKELAKKNYDRGLWSKDMLKALVRKGTVSFTAVDYEEITGETYAE</sequence>
<reference evidence="1" key="1">
    <citation type="submission" date="2019-08" db="EMBL/GenBank/DDBJ databases">
        <authorList>
            <person name="Kucharzyk K."/>
            <person name="Murdoch R.W."/>
            <person name="Higgins S."/>
            <person name="Loffler F."/>
        </authorList>
    </citation>
    <scope>NUCLEOTIDE SEQUENCE</scope>
</reference>
<evidence type="ECO:0000313" key="1">
    <source>
        <dbReference type="EMBL" id="MPM22553.1"/>
    </source>
</evidence>
<dbReference type="InterPro" id="IPR010022">
    <property type="entry name" value="XkdX"/>
</dbReference>
<evidence type="ECO:0008006" key="2">
    <source>
        <dbReference type="Google" id="ProtNLM"/>
    </source>
</evidence>
<gene>
    <name evidence="1" type="ORF">SDC9_69010</name>
</gene>
<protein>
    <recommendedName>
        <fullName evidence="2">XkdX family protein</fullName>
    </recommendedName>
</protein>